<name>J3NXQ3_GAET3</name>
<evidence type="ECO:0000256" key="4">
    <source>
        <dbReference type="SAM" id="MobiDB-lite"/>
    </source>
</evidence>
<dbReference type="RefSeq" id="XP_009222135.1">
    <property type="nucleotide sequence ID" value="XM_009223871.1"/>
</dbReference>
<evidence type="ECO:0008006" key="8">
    <source>
        <dbReference type="Google" id="ProtNLM"/>
    </source>
</evidence>
<feature type="compositionally biased region" description="Gly residues" evidence="4">
    <location>
        <begin position="273"/>
        <end position="284"/>
    </location>
</feature>
<evidence type="ECO:0000256" key="3">
    <source>
        <dbReference type="SAM" id="Coils"/>
    </source>
</evidence>
<dbReference type="eggNOG" id="ENOG502S942">
    <property type="taxonomic scope" value="Eukaryota"/>
</dbReference>
<dbReference type="AlphaFoldDB" id="J3NXQ3"/>
<feature type="compositionally biased region" description="Low complexity" evidence="4">
    <location>
        <begin position="294"/>
        <end position="316"/>
    </location>
</feature>
<dbReference type="STRING" id="644352.J3NXQ3"/>
<dbReference type="OrthoDB" id="205166at2759"/>
<dbReference type="GO" id="GO:0006397">
    <property type="term" value="P:mRNA processing"/>
    <property type="evidence" value="ECO:0007669"/>
    <property type="project" value="InterPro"/>
</dbReference>
<dbReference type="Pfam" id="PF05615">
    <property type="entry name" value="THOC7"/>
    <property type="match status" value="1"/>
</dbReference>
<feature type="compositionally biased region" description="Polar residues" evidence="4">
    <location>
        <begin position="341"/>
        <end position="361"/>
    </location>
</feature>
<evidence type="ECO:0000256" key="1">
    <source>
        <dbReference type="ARBA" id="ARBA00004123"/>
    </source>
</evidence>
<reference evidence="6" key="5">
    <citation type="submission" date="2018-04" db="UniProtKB">
        <authorList>
            <consortium name="EnsemblFungi"/>
        </authorList>
    </citation>
    <scope>IDENTIFICATION</scope>
    <source>
        <strain evidence="6">R3-111a-1</strain>
    </source>
</reference>
<evidence type="ECO:0000256" key="2">
    <source>
        <dbReference type="ARBA" id="ARBA00023242"/>
    </source>
</evidence>
<gene>
    <name evidence="6" type="primary">20346516</name>
    <name evidence="5" type="ORF">GGTG_06058</name>
</gene>
<dbReference type="HOGENOM" id="CLU_049078_0_0_1"/>
<dbReference type="EnsemblFungi" id="EJT76135">
    <property type="protein sequence ID" value="EJT76135"/>
    <property type="gene ID" value="GGTG_06058"/>
</dbReference>
<feature type="compositionally biased region" description="Low complexity" evidence="4">
    <location>
        <begin position="59"/>
        <end position="83"/>
    </location>
</feature>
<keyword evidence="3" id="KW-0175">Coiled coil</keyword>
<feature type="region of interest" description="Disordered" evidence="4">
    <location>
        <begin position="42"/>
        <end position="83"/>
    </location>
</feature>
<dbReference type="GO" id="GO:0000445">
    <property type="term" value="C:THO complex part of transcription export complex"/>
    <property type="evidence" value="ECO:0007669"/>
    <property type="project" value="InterPro"/>
</dbReference>
<dbReference type="GeneID" id="20346516"/>
<dbReference type="InterPro" id="IPR008501">
    <property type="entry name" value="THOC7/Mft1"/>
</dbReference>
<reference evidence="5" key="2">
    <citation type="submission" date="2010-07" db="EMBL/GenBank/DDBJ databases">
        <authorList>
            <consortium name="The Broad Institute Genome Sequencing Platform"/>
            <consortium name="Broad Institute Genome Sequencing Center for Infectious Disease"/>
            <person name="Ma L.-J."/>
            <person name="Dead R."/>
            <person name="Young S."/>
            <person name="Zeng Q."/>
            <person name="Koehrsen M."/>
            <person name="Alvarado L."/>
            <person name="Berlin A."/>
            <person name="Chapman S.B."/>
            <person name="Chen Z."/>
            <person name="Freedman E."/>
            <person name="Gellesch M."/>
            <person name="Goldberg J."/>
            <person name="Griggs A."/>
            <person name="Gujja S."/>
            <person name="Heilman E.R."/>
            <person name="Heiman D."/>
            <person name="Hepburn T."/>
            <person name="Howarth C."/>
            <person name="Jen D."/>
            <person name="Larson L."/>
            <person name="Mehta T."/>
            <person name="Neiman D."/>
            <person name="Pearson M."/>
            <person name="Roberts A."/>
            <person name="Saif S."/>
            <person name="Shea T."/>
            <person name="Shenoy N."/>
            <person name="Sisk P."/>
            <person name="Stolte C."/>
            <person name="Sykes S."/>
            <person name="Walk T."/>
            <person name="White J."/>
            <person name="Yandava C."/>
            <person name="Haas B."/>
            <person name="Nusbaum C."/>
            <person name="Birren B."/>
        </authorList>
    </citation>
    <scope>NUCLEOTIDE SEQUENCE</scope>
    <source>
        <strain evidence="5">R3-111a-1</strain>
    </source>
</reference>
<feature type="region of interest" description="Disordered" evidence="4">
    <location>
        <begin position="236"/>
        <end position="416"/>
    </location>
</feature>
<evidence type="ECO:0000313" key="7">
    <source>
        <dbReference type="Proteomes" id="UP000006039"/>
    </source>
</evidence>
<reference evidence="7" key="1">
    <citation type="submission" date="2010-07" db="EMBL/GenBank/DDBJ databases">
        <title>The genome sequence of Gaeumannomyces graminis var. tritici strain R3-111a-1.</title>
        <authorList>
            <consortium name="The Broad Institute Genome Sequencing Platform"/>
            <person name="Ma L.-J."/>
            <person name="Dead R."/>
            <person name="Young S."/>
            <person name="Zeng Q."/>
            <person name="Koehrsen M."/>
            <person name="Alvarado L."/>
            <person name="Berlin A."/>
            <person name="Chapman S.B."/>
            <person name="Chen Z."/>
            <person name="Freedman E."/>
            <person name="Gellesch M."/>
            <person name="Goldberg J."/>
            <person name="Griggs A."/>
            <person name="Gujja S."/>
            <person name="Heilman E.R."/>
            <person name="Heiman D."/>
            <person name="Hepburn T."/>
            <person name="Howarth C."/>
            <person name="Jen D."/>
            <person name="Larson L."/>
            <person name="Mehta T."/>
            <person name="Neiman D."/>
            <person name="Pearson M."/>
            <person name="Roberts A."/>
            <person name="Saif S."/>
            <person name="Shea T."/>
            <person name="Shenoy N."/>
            <person name="Sisk P."/>
            <person name="Stolte C."/>
            <person name="Sykes S."/>
            <person name="Walk T."/>
            <person name="White J."/>
            <person name="Yandava C."/>
            <person name="Haas B."/>
            <person name="Nusbaum C."/>
            <person name="Birren B."/>
        </authorList>
    </citation>
    <scope>NUCLEOTIDE SEQUENCE [LARGE SCALE GENOMIC DNA]</scope>
    <source>
        <strain evidence="7">R3-111a-1</strain>
    </source>
</reference>
<reference evidence="5" key="3">
    <citation type="submission" date="2010-09" db="EMBL/GenBank/DDBJ databases">
        <title>Annotation of Gaeumannomyces graminis var. tritici R3-111a-1.</title>
        <authorList>
            <consortium name="The Broad Institute Genome Sequencing Platform"/>
            <person name="Ma L.-J."/>
            <person name="Dead R."/>
            <person name="Young S.K."/>
            <person name="Zeng Q."/>
            <person name="Gargeya S."/>
            <person name="Fitzgerald M."/>
            <person name="Haas B."/>
            <person name="Abouelleil A."/>
            <person name="Alvarado L."/>
            <person name="Arachchi H.M."/>
            <person name="Berlin A."/>
            <person name="Brown A."/>
            <person name="Chapman S.B."/>
            <person name="Chen Z."/>
            <person name="Dunbar C."/>
            <person name="Freedman E."/>
            <person name="Gearin G."/>
            <person name="Gellesch M."/>
            <person name="Goldberg J."/>
            <person name="Griggs A."/>
            <person name="Gujja S."/>
            <person name="Heiman D."/>
            <person name="Howarth C."/>
            <person name="Larson L."/>
            <person name="Lui A."/>
            <person name="MacDonald P.J.P."/>
            <person name="Mehta T."/>
            <person name="Montmayeur A."/>
            <person name="Murphy C."/>
            <person name="Neiman D."/>
            <person name="Pearson M."/>
            <person name="Priest M."/>
            <person name="Roberts A."/>
            <person name="Saif S."/>
            <person name="Shea T."/>
            <person name="Shenoy N."/>
            <person name="Sisk P."/>
            <person name="Stolte C."/>
            <person name="Sykes S."/>
            <person name="Yandava C."/>
            <person name="Wortman J."/>
            <person name="Nusbaum C."/>
            <person name="Birren B."/>
        </authorList>
    </citation>
    <scope>NUCLEOTIDE SEQUENCE</scope>
    <source>
        <strain evidence="5">R3-111a-1</strain>
    </source>
</reference>
<organism evidence="5">
    <name type="scientific">Gaeumannomyces tritici (strain R3-111a-1)</name>
    <name type="common">Wheat and barley take-all root rot fungus</name>
    <name type="synonym">Gaeumannomyces graminis var. tritici</name>
    <dbReference type="NCBI Taxonomy" id="644352"/>
    <lineage>
        <taxon>Eukaryota</taxon>
        <taxon>Fungi</taxon>
        <taxon>Dikarya</taxon>
        <taxon>Ascomycota</taxon>
        <taxon>Pezizomycotina</taxon>
        <taxon>Sordariomycetes</taxon>
        <taxon>Sordariomycetidae</taxon>
        <taxon>Magnaporthales</taxon>
        <taxon>Magnaporthaceae</taxon>
        <taxon>Gaeumannomyces</taxon>
    </lineage>
</organism>
<feature type="coiled-coil region" evidence="3">
    <location>
        <begin position="182"/>
        <end position="209"/>
    </location>
</feature>
<dbReference type="EMBL" id="GL385397">
    <property type="protein sequence ID" value="EJT76135.1"/>
    <property type="molecule type" value="Genomic_DNA"/>
</dbReference>
<evidence type="ECO:0000313" key="6">
    <source>
        <dbReference type="EnsemblFungi" id="EJT76135"/>
    </source>
</evidence>
<evidence type="ECO:0000313" key="5">
    <source>
        <dbReference type="EMBL" id="EJT76135.1"/>
    </source>
</evidence>
<proteinExistence type="predicted"/>
<dbReference type="VEuPathDB" id="FungiDB:GGTG_06058"/>
<comment type="subcellular location">
    <subcellularLocation>
        <location evidence="1">Nucleus</location>
    </subcellularLocation>
</comment>
<protein>
    <recommendedName>
        <fullName evidence="8">Tho complex subunit 7</fullName>
    </recommendedName>
</protein>
<feature type="compositionally biased region" description="Basic and acidic residues" evidence="4">
    <location>
        <begin position="236"/>
        <end position="246"/>
    </location>
</feature>
<keyword evidence="7" id="KW-1185">Reference proteome</keyword>
<accession>J3NXQ3</accession>
<reference evidence="6" key="4">
    <citation type="journal article" date="2015" name="G3 (Bethesda)">
        <title>Genome sequences of three phytopathogenic species of the Magnaporthaceae family of fungi.</title>
        <authorList>
            <person name="Okagaki L.H."/>
            <person name="Nunes C.C."/>
            <person name="Sailsbery J."/>
            <person name="Clay B."/>
            <person name="Brown D."/>
            <person name="John T."/>
            <person name="Oh Y."/>
            <person name="Young N."/>
            <person name="Fitzgerald M."/>
            <person name="Haas B.J."/>
            <person name="Zeng Q."/>
            <person name="Young S."/>
            <person name="Adiconis X."/>
            <person name="Fan L."/>
            <person name="Levin J.Z."/>
            <person name="Mitchell T.K."/>
            <person name="Okubara P.A."/>
            <person name="Farman M.L."/>
            <person name="Kohn L.M."/>
            <person name="Birren B."/>
            <person name="Ma L.-J."/>
            <person name="Dean R.A."/>
        </authorList>
    </citation>
    <scope>NUCLEOTIDE SEQUENCE</scope>
    <source>
        <strain evidence="6">R3-111a-1</strain>
    </source>
</reference>
<keyword evidence="2" id="KW-0539">Nucleus</keyword>
<dbReference type="Proteomes" id="UP000006039">
    <property type="component" value="Unassembled WGS sequence"/>
</dbReference>
<sequence>MAPWHLLEPKEEENLHKTRLLNVEERPFLRITKRMQTAHTIAKWGKPPANSNPPQQNGATSAPPSQPTSPTTPASAVITPASSQPDPAVAAELAALREEVTLDFAAFDFTVARFQSLLNANAEERARYNADRQTILDQCAAVRDSTSGLRARLDGARAQLERRRRFDDLADRITSNRALRPRAEQHHALAKLEDECANLEAESAQYAATWRERRDQFARIMDESMRLRRQIRDEADEVDRREGMGDEREDDAAVDGQTPRPGVASGNVTPMPHGGGGGGGGGGSNNSLLPPKVLAGLAAEAAESSAGRSGSSFGGRTPARDSPAPQDMLKPRPDASGTGGSSRPQSQDGTSAATPMATSVATPAPEEGDDGEGRREEDVDMGDAGAAADDTPRGGNDESQASAAGTPGLEEKMDTT</sequence>